<feature type="coiled-coil region" evidence="3">
    <location>
        <begin position="802"/>
        <end position="829"/>
    </location>
</feature>
<dbReference type="Proteomes" id="UP001355207">
    <property type="component" value="Chromosome 4"/>
</dbReference>
<dbReference type="InterPro" id="IPR012943">
    <property type="entry name" value="Cnn_1N"/>
</dbReference>
<feature type="region of interest" description="Disordered" evidence="4">
    <location>
        <begin position="1091"/>
        <end position="1123"/>
    </location>
</feature>
<dbReference type="RefSeq" id="XP_066075517.1">
    <property type="nucleotide sequence ID" value="XM_066219420.1"/>
</dbReference>
<feature type="compositionally biased region" description="Basic and acidic residues" evidence="4">
    <location>
        <begin position="43"/>
        <end position="65"/>
    </location>
</feature>
<proteinExistence type="predicted"/>
<keyword evidence="7" id="KW-1185">Reference proteome</keyword>
<evidence type="ECO:0000256" key="4">
    <source>
        <dbReference type="SAM" id="MobiDB-lite"/>
    </source>
</evidence>
<feature type="region of interest" description="Disordered" evidence="4">
    <location>
        <begin position="326"/>
        <end position="348"/>
    </location>
</feature>
<accession>A0AAX4JTT4</accession>
<feature type="compositionally biased region" description="Low complexity" evidence="4">
    <location>
        <begin position="159"/>
        <end position="168"/>
    </location>
</feature>
<feature type="compositionally biased region" description="Gly residues" evidence="4">
    <location>
        <begin position="284"/>
        <end position="293"/>
    </location>
</feature>
<comment type="subcellular location">
    <subcellularLocation>
        <location evidence="1">Cytoplasm</location>
    </subcellularLocation>
</comment>
<dbReference type="GeneID" id="91094337"/>
<reference evidence="6 7" key="1">
    <citation type="submission" date="2024-01" db="EMBL/GenBank/DDBJ databases">
        <title>Comparative genomics of Cryptococcus and Kwoniella reveals pathogenesis evolution and contrasting modes of karyotype evolution via chromosome fusion or intercentromeric recombination.</title>
        <authorList>
            <person name="Coelho M.A."/>
            <person name="David-Palma M."/>
            <person name="Shea T."/>
            <person name="Bowers K."/>
            <person name="McGinley-Smith S."/>
            <person name="Mohammad A.W."/>
            <person name="Gnirke A."/>
            <person name="Yurkov A.M."/>
            <person name="Nowrousian M."/>
            <person name="Sun S."/>
            <person name="Cuomo C.A."/>
            <person name="Heitman J."/>
        </authorList>
    </citation>
    <scope>NUCLEOTIDE SEQUENCE [LARGE SCALE GENOMIC DNA]</scope>
    <source>
        <strain evidence="6 7">CBS 6074</strain>
    </source>
</reference>
<organism evidence="6 7">
    <name type="scientific">Kwoniella dendrophila CBS 6074</name>
    <dbReference type="NCBI Taxonomy" id="1295534"/>
    <lineage>
        <taxon>Eukaryota</taxon>
        <taxon>Fungi</taxon>
        <taxon>Dikarya</taxon>
        <taxon>Basidiomycota</taxon>
        <taxon>Agaricomycotina</taxon>
        <taxon>Tremellomycetes</taxon>
        <taxon>Tremellales</taxon>
        <taxon>Cryptococcaceae</taxon>
        <taxon>Kwoniella</taxon>
    </lineage>
</organism>
<feature type="compositionally biased region" description="Low complexity" evidence="4">
    <location>
        <begin position="73"/>
        <end position="100"/>
    </location>
</feature>
<evidence type="ECO:0000256" key="2">
    <source>
        <dbReference type="ARBA" id="ARBA00022490"/>
    </source>
</evidence>
<gene>
    <name evidence="6" type="ORF">L201_003667</name>
</gene>
<dbReference type="EMBL" id="CP144101">
    <property type="protein sequence ID" value="WWC88754.1"/>
    <property type="molecule type" value="Genomic_DNA"/>
</dbReference>
<evidence type="ECO:0000313" key="7">
    <source>
        <dbReference type="Proteomes" id="UP001355207"/>
    </source>
</evidence>
<evidence type="ECO:0000256" key="3">
    <source>
        <dbReference type="SAM" id="Coils"/>
    </source>
</evidence>
<name>A0AAX4JTT4_9TREE</name>
<feature type="domain" description="Centrosomin N-terminal motif 1" evidence="5">
    <location>
        <begin position="207"/>
        <end position="279"/>
    </location>
</feature>
<feature type="region of interest" description="Disordered" evidence="4">
    <location>
        <begin position="281"/>
        <end position="301"/>
    </location>
</feature>
<dbReference type="Pfam" id="PF07989">
    <property type="entry name" value="Cnn_1N"/>
    <property type="match status" value="1"/>
</dbReference>
<evidence type="ECO:0000256" key="1">
    <source>
        <dbReference type="ARBA" id="ARBA00004496"/>
    </source>
</evidence>
<dbReference type="GO" id="GO:0005815">
    <property type="term" value="C:microtubule organizing center"/>
    <property type="evidence" value="ECO:0007669"/>
    <property type="project" value="InterPro"/>
</dbReference>
<evidence type="ECO:0000313" key="6">
    <source>
        <dbReference type="EMBL" id="WWC88754.1"/>
    </source>
</evidence>
<dbReference type="AlphaFoldDB" id="A0AAX4JTT4"/>
<feature type="compositionally biased region" description="Low complexity" evidence="4">
    <location>
        <begin position="128"/>
        <end position="138"/>
    </location>
</feature>
<evidence type="ECO:0000259" key="5">
    <source>
        <dbReference type="Pfam" id="PF07989"/>
    </source>
</evidence>
<feature type="compositionally biased region" description="Basic residues" evidence="4">
    <location>
        <begin position="118"/>
        <end position="127"/>
    </location>
</feature>
<dbReference type="GO" id="GO:0005737">
    <property type="term" value="C:cytoplasm"/>
    <property type="evidence" value="ECO:0007669"/>
    <property type="project" value="UniProtKB-SubCell"/>
</dbReference>
<keyword evidence="2" id="KW-0963">Cytoplasm</keyword>
<feature type="compositionally biased region" description="Low complexity" evidence="4">
    <location>
        <begin position="1"/>
        <end position="15"/>
    </location>
</feature>
<feature type="coiled-coil region" evidence="3">
    <location>
        <begin position="984"/>
        <end position="1089"/>
    </location>
</feature>
<sequence>MAPASSLAALMASPATSGGDATVLAHGQTLPDISLGSLGSSFRSEDEEREQAEREARATRNDRPSRATRRLSNRSAESSSSRLSPPRIPSSALLSISPPSTVRKSSSHSALPESQAPRRPRVLKRRTSSSSVSASSSSDIDGPLKARYGDGAETDDDALLSSLSLATSPVKRGVQAPKKDPYHGGISRRGGRHSVAAGDMSNNGPMTLRDQEKQLEESKKEVFNLQLENHFLKERLSNMAPEHIEAALKENVKLKLEILNLSKELKKLKKLVLQQDRDLAAASRGGGGGGSGGTNNNDRGELRELEKMWKDEKEKRKLAEESIKQLKSQLSERDNNKDSEEEERLREKLDDIEKSEQIWIKRSEELEIELDELKGQFDDNQQELLNLQDLNDKQQDEIENLKDQLQQNQSSSLSKNKEKRLNEKLQELENENANLQADLSLAKKGALSEADAELLEEKLNELQDQLASAQLDVESREREIEELNNELDAKVRDHEKELQQVEEEWRDEVLEARAQVDELKDALDSREQDTKEVHEALRDREEELTTALNKIEDLQAVQAETHDRLEETLRNIENDNREKDGELLEANREVEELGQRVYELEEALEDQRIKESDLQSDLKSADEAFENAKSHYENLVTALKEARRKLQDEKDDLHLQIQRDEQSRLNELDRITRERKGDEDKWKRTLQEKDQIVSRLTTELETARERVLQRDKDLNVVENALRSLEDERKKLGDEHTSDRFGLELELERLQRDLSRTEDELELLRNDLNDREEGLRERDLDLARMLDKQRDLENRLASERQGRLNMSDKLDQTNKIAKQHEREAVHLRERIEELEPLLTETQQERFAIQKQSDTQGRERTELLLRVFRDVNRFLGKDDANPPAQFNLFRDGLLQRLKIMIQVRTDFEKRIKETESSVDQRVNELKKQLEQKWRALDNFEAAVKKLELTKMQWKSKYTMKEGELEAAKSRNHELASQLSSNRTGMITSSSSEIRSLTQRAELAEKRALNSSNQLSILESRLAELQSKSGQAENKWEVRVKEYENRLRIAGEKIKTEKQGGKERALQLEAQVRDLERQIQETKKRNQRVEGVMASANHLLPDQNQDFRRSSGDAAYAFGGSGRRSS</sequence>
<feature type="region of interest" description="Disordered" evidence="4">
    <location>
        <begin position="1"/>
        <end position="217"/>
    </location>
</feature>
<keyword evidence="3" id="KW-0175">Coiled coil</keyword>
<protein>
    <recommendedName>
        <fullName evidence="5">Centrosomin N-terminal motif 1 domain-containing protein</fullName>
    </recommendedName>
</protein>